<evidence type="ECO:0000313" key="3">
    <source>
        <dbReference type="Proteomes" id="UP000799778"/>
    </source>
</evidence>
<dbReference type="Proteomes" id="UP000799778">
    <property type="component" value="Unassembled WGS sequence"/>
</dbReference>
<feature type="compositionally biased region" description="Polar residues" evidence="1">
    <location>
        <begin position="163"/>
        <end position="184"/>
    </location>
</feature>
<feature type="compositionally biased region" description="Basic and acidic residues" evidence="1">
    <location>
        <begin position="255"/>
        <end position="264"/>
    </location>
</feature>
<feature type="compositionally biased region" description="Low complexity" evidence="1">
    <location>
        <begin position="524"/>
        <end position="535"/>
    </location>
</feature>
<evidence type="ECO:0000256" key="1">
    <source>
        <dbReference type="SAM" id="MobiDB-lite"/>
    </source>
</evidence>
<reference evidence="2" key="1">
    <citation type="journal article" date="2020" name="Stud. Mycol.">
        <title>101 Dothideomycetes genomes: a test case for predicting lifestyles and emergence of pathogens.</title>
        <authorList>
            <person name="Haridas S."/>
            <person name="Albert R."/>
            <person name="Binder M."/>
            <person name="Bloem J."/>
            <person name="Labutti K."/>
            <person name="Salamov A."/>
            <person name="Andreopoulos B."/>
            <person name="Baker S."/>
            <person name="Barry K."/>
            <person name="Bills G."/>
            <person name="Bluhm B."/>
            <person name="Cannon C."/>
            <person name="Castanera R."/>
            <person name="Culley D."/>
            <person name="Daum C."/>
            <person name="Ezra D."/>
            <person name="Gonzalez J."/>
            <person name="Henrissat B."/>
            <person name="Kuo A."/>
            <person name="Liang C."/>
            <person name="Lipzen A."/>
            <person name="Lutzoni F."/>
            <person name="Magnuson J."/>
            <person name="Mondo S."/>
            <person name="Nolan M."/>
            <person name="Ohm R."/>
            <person name="Pangilinan J."/>
            <person name="Park H.-J."/>
            <person name="Ramirez L."/>
            <person name="Alfaro M."/>
            <person name="Sun H."/>
            <person name="Tritt A."/>
            <person name="Yoshinaga Y."/>
            <person name="Zwiers L.-H."/>
            <person name="Turgeon B."/>
            <person name="Goodwin S."/>
            <person name="Spatafora J."/>
            <person name="Crous P."/>
            <person name="Grigoriev I."/>
        </authorList>
    </citation>
    <scope>NUCLEOTIDE SEQUENCE</scope>
    <source>
        <strain evidence="2">CBS 175.79</strain>
    </source>
</reference>
<dbReference type="AlphaFoldDB" id="A0A6A5Y0S1"/>
<sequence>MSQAATYEDRFNPDNAVKACRTAKAADYIERLGLVTDNDLRKGSGAIPVFRSHDIVHEFYEKTNLKVAEIASNKSTDDLQRALGYAFWREETAKPFLDEYGDKIWGADRRHLRADESKLYPKQLYITEDADKIELWIICWIGQRAFGKIKRDAKEPTAMKRTTVPTRTPGSSASKVFNRNSRNFDLSPEPSLPSPNTTPTARNGNNNKRPYNRKKIDTSRANDQSEVSDSGTLFVTPSPRAARRPPQTATIGRMTPEDTPRAQRSEGNPRTSTMDDDTDIYAPPIPRDVDLDSSSDYNPGAAVSRLAKRKRMGVHNSPNKTLRSQHPGRLVTSPLPRPRPLCEEDFQSISDSSPESIIAVSSLMPTVSTQGTVTSPEPTTAVNAEGRVSNTTSNLKSPAANTAMDHEEPSSSTAITHQVPSSSALTTNSEHATKSVKTPPPTTTNSTVTSNQNVPKSPWNDGSNAASRPNVAGSNVEVAVMYPKTSTTSKPADVTTSPGYVTPPISTTPPSTTPPSTTPPSTTPPSTTTRSTTPPARVILPARASLPRNATFPSPLPPPSNEESRPHNHVSPSTINPPQPLGVLPVRQPPSPSLPSDITIKAARAHLMLFLVDLGEDQQHSTTNCIHLSTLVSLLHAHDAPFPPEHYPAPSIAALDKFRRTLALFADFQRATGYFGTRAGWLEHRDGLSAAEQRAGKSAMARFRVALADSVALLPPAAGDDDVRGFSEALEDALIKLSASEEFHRKGEFVEDLTALYGRLLTWLA</sequence>
<dbReference type="GeneID" id="54289072"/>
<keyword evidence="3" id="KW-1185">Reference proteome</keyword>
<feature type="compositionally biased region" description="Polar residues" evidence="1">
    <location>
        <begin position="368"/>
        <end position="400"/>
    </location>
</feature>
<feature type="compositionally biased region" description="Polar residues" evidence="1">
    <location>
        <begin position="194"/>
        <end position="209"/>
    </location>
</feature>
<feature type="compositionally biased region" description="Pro residues" evidence="1">
    <location>
        <begin position="511"/>
        <end position="523"/>
    </location>
</feature>
<dbReference type="EMBL" id="ML978067">
    <property type="protein sequence ID" value="KAF2019145.1"/>
    <property type="molecule type" value="Genomic_DNA"/>
</dbReference>
<gene>
    <name evidence="2" type="ORF">BU24DRAFT_458848</name>
</gene>
<organism evidence="2 3">
    <name type="scientific">Aaosphaeria arxii CBS 175.79</name>
    <dbReference type="NCBI Taxonomy" id="1450172"/>
    <lineage>
        <taxon>Eukaryota</taxon>
        <taxon>Fungi</taxon>
        <taxon>Dikarya</taxon>
        <taxon>Ascomycota</taxon>
        <taxon>Pezizomycotina</taxon>
        <taxon>Dothideomycetes</taxon>
        <taxon>Pleosporomycetidae</taxon>
        <taxon>Pleosporales</taxon>
        <taxon>Pleosporales incertae sedis</taxon>
        <taxon>Aaosphaeria</taxon>
    </lineage>
</organism>
<accession>A0A6A5Y0S1</accession>
<feature type="compositionally biased region" description="Low complexity" evidence="1">
    <location>
        <begin position="443"/>
        <end position="454"/>
    </location>
</feature>
<feature type="region of interest" description="Disordered" evidence="1">
    <location>
        <begin position="368"/>
        <end position="470"/>
    </location>
</feature>
<name>A0A6A5Y0S1_9PLEO</name>
<feature type="region of interest" description="Disordered" evidence="1">
    <location>
        <begin position="484"/>
        <end position="591"/>
    </location>
</feature>
<feature type="compositionally biased region" description="Polar residues" evidence="1">
    <location>
        <begin position="410"/>
        <end position="430"/>
    </location>
</feature>
<dbReference type="OrthoDB" id="3750421at2759"/>
<feature type="compositionally biased region" description="Polar residues" evidence="1">
    <location>
        <begin position="484"/>
        <end position="499"/>
    </location>
</feature>
<evidence type="ECO:0000313" key="2">
    <source>
        <dbReference type="EMBL" id="KAF2019145.1"/>
    </source>
</evidence>
<dbReference type="RefSeq" id="XP_033387484.1">
    <property type="nucleotide sequence ID" value="XM_033531675.1"/>
</dbReference>
<feature type="compositionally biased region" description="Polar residues" evidence="1">
    <location>
        <begin position="221"/>
        <end position="235"/>
    </location>
</feature>
<proteinExistence type="predicted"/>
<feature type="region of interest" description="Disordered" evidence="1">
    <location>
        <begin position="153"/>
        <end position="353"/>
    </location>
</feature>
<protein>
    <submittedName>
        <fullName evidence="2">Uncharacterized protein</fullName>
    </submittedName>
</protein>